<keyword evidence="4" id="KW-1185">Reference proteome</keyword>
<keyword evidence="2" id="KW-0472">Membrane</keyword>
<feature type="transmembrane region" description="Helical" evidence="2">
    <location>
        <begin position="64"/>
        <end position="84"/>
    </location>
</feature>
<feature type="transmembrane region" description="Helical" evidence="2">
    <location>
        <begin position="96"/>
        <end position="116"/>
    </location>
</feature>
<sequence length="177" mass="18679">MPATPTTPTPDGVRTARTAQDPTDASAERSTPRPIPLALTLIQAVMLCGALAVMMVLTTVTTSWWPWLVYAVLMYGGLFLGGLVRRRHLGGRVTRSGRVVAVSAIAAVPLVVLVLLAESLGFTAWGILVMLVVLLGFTALLRFDDVASLQRARAGHFVKPTATGPLDVDGPAPASPR</sequence>
<accession>A0ABS1BAL8</accession>
<reference evidence="3 4" key="1">
    <citation type="submission" date="2020-12" db="EMBL/GenBank/DDBJ databases">
        <title>Brachybacterium sp. MASK1Z-5, whole genome shotgun sequence.</title>
        <authorList>
            <person name="Tuo L."/>
        </authorList>
    </citation>
    <scope>NUCLEOTIDE SEQUENCE [LARGE SCALE GENOMIC DNA]</scope>
    <source>
        <strain evidence="3 4">MASK1Z-5</strain>
    </source>
</reference>
<keyword evidence="2" id="KW-0812">Transmembrane</keyword>
<feature type="transmembrane region" description="Helical" evidence="2">
    <location>
        <begin position="122"/>
        <end position="143"/>
    </location>
</feature>
<organism evidence="3 4">
    <name type="scientific">Brachybacterium halotolerans</name>
    <dbReference type="NCBI Taxonomy" id="2795215"/>
    <lineage>
        <taxon>Bacteria</taxon>
        <taxon>Bacillati</taxon>
        <taxon>Actinomycetota</taxon>
        <taxon>Actinomycetes</taxon>
        <taxon>Micrococcales</taxon>
        <taxon>Dermabacteraceae</taxon>
        <taxon>Brachybacterium</taxon>
    </lineage>
</organism>
<evidence type="ECO:0000313" key="3">
    <source>
        <dbReference type="EMBL" id="MBK0331701.1"/>
    </source>
</evidence>
<gene>
    <name evidence="3" type="ORF">I8D64_09825</name>
</gene>
<protein>
    <recommendedName>
        <fullName evidence="5">Integral membrane protein</fullName>
    </recommendedName>
</protein>
<proteinExistence type="predicted"/>
<feature type="region of interest" description="Disordered" evidence="1">
    <location>
        <begin position="1"/>
        <end position="31"/>
    </location>
</feature>
<dbReference type="EMBL" id="JAEDAJ010000004">
    <property type="protein sequence ID" value="MBK0331701.1"/>
    <property type="molecule type" value="Genomic_DNA"/>
</dbReference>
<dbReference type="Proteomes" id="UP000612352">
    <property type="component" value="Unassembled WGS sequence"/>
</dbReference>
<evidence type="ECO:0008006" key="5">
    <source>
        <dbReference type="Google" id="ProtNLM"/>
    </source>
</evidence>
<keyword evidence="2" id="KW-1133">Transmembrane helix</keyword>
<evidence type="ECO:0000256" key="2">
    <source>
        <dbReference type="SAM" id="Phobius"/>
    </source>
</evidence>
<evidence type="ECO:0000313" key="4">
    <source>
        <dbReference type="Proteomes" id="UP000612352"/>
    </source>
</evidence>
<feature type="transmembrane region" description="Helical" evidence="2">
    <location>
        <begin position="37"/>
        <end position="58"/>
    </location>
</feature>
<dbReference type="RefSeq" id="WP_200502317.1">
    <property type="nucleotide sequence ID" value="NZ_JAEDAJ010000004.1"/>
</dbReference>
<name>A0ABS1BAL8_9MICO</name>
<comment type="caution">
    <text evidence="3">The sequence shown here is derived from an EMBL/GenBank/DDBJ whole genome shotgun (WGS) entry which is preliminary data.</text>
</comment>
<evidence type="ECO:0000256" key="1">
    <source>
        <dbReference type="SAM" id="MobiDB-lite"/>
    </source>
</evidence>